<reference evidence="3" key="1">
    <citation type="submission" date="2015-10" db="EMBL/GenBank/DDBJ databases">
        <authorList>
            <person name="Regsiter A."/>
            <person name="william w."/>
        </authorList>
    </citation>
    <scope>NUCLEOTIDE SEQUENCE</scope>
    <source>
        <strain evidence="3">Montdore</strain>
    </source>
</reference>
<dbReference type="AlphaFoldDB" id="A0A292PZT8"/>
<feature type="region of interest" description="Disordered" evidence="1">
    <location>
        <begin position="217"/>
        <end position="289"/>
    </location>
</feature>
<evidence type="ECO:0000256" key="1">
    <source>
        <dbReference type="SAM" id="MobiDB-lite"/>
    </source>
</evidence>
<sequence length="847" mass="90431">MAPALTPIFGVSGGKDLATLVDDIPSSYTPLPFTTPLPDFKGQKLSTAVSSRTVNKEQVYEQDAKNAVGIAVGVTFGLLGLILAIGAFCCCVSWRKSKKQNKLRGGSYSTGIRGVSGRPQHPRVKFVGNSGGGHHIPNGVGCLELLCAGCCGVGPSGRRDRRSWSDRARGMGGLGGRKPGGGGGGGNGDGRHFGRGDGNNNYITKLDEGIGKYAQRPIPRAALPPQTRGRSGYGTREKRHQLRAGNRNNRPRRSQGIIRKSSIFPLARIPLPTHPSNRSPGGVRGRGLIDGNREARSRVRSMRYREKSLELGQTAAESSREIPIPYEPHRRRNGLSKIRHPPRVYIPGGSIGLGQVQEVIREGGARRAREVHTRVRSHSGPNRTNTLPRDGGSLKSLNRISLPGTIHGTSSRLARPPGVPWPNPSDIPPSLHAYSEVTQCTSQTSYLAEHTCCHPSSTSTLGAPYHLFPPEHIPGSAGAFDDSTSQISAEPAMSSDFGWYSLEEPESRLETITEDELHKSTCSSVWSTEAFSREQKCPSIEMEHPGSLVNFCSGATNGSDGSDTVHAASEEPSGFSTHHTSPQEDIEGAAATCEASGTLSPRPWTFKRPQSPSPPNQSPGGYGRTPTSTPIVITITTQTLERPASSAGYPYSSTAATCTSSSLCPPPSKNPSAPPAVSATPCVNPDVVTPLEAPSPAIPSPIPTEIIPNTPDQFPSPAEQPEQPEEQEGPEHKSQESGDVRSNVSSSPSFPIQHDGCSISTFVPYQPSDANSVASPRPGSFSGCTQFPLHRRISPRETVVMHSSTVSPSSRNLVPRMLVGEPIVDLQRELQEAQLRQELERLGGGTE</sequence>
<feature type="compositionally biased region" description="Basic and acidic residues" evidence="1">
    <location>
        <begin position="729"/>
        <end position="739"/>
    </location>
</feature>
<feature type="compositionally biased region" description="Polar residues" evidence="1">
    <location>
        <begin position="740"/>
        <end position="750"/>
    </location>
</feature>
<feature type="region of interest" description="Disordered" evidence="1">
    <location>
        <begin position="655"/>
        <end position="679"/>
    </location>
</feature>
<feature type="transmembrane region" description="Helical" evidence="2">
    <location>
        <begin position="67"/>
        <end position="94"/>
    </location>
</feature>
<accession>A0A292PZT8</accession>
<feature type="compositionally biased region" description="Pro residues" evidence="1">
    <location>
        <begin position="664"/>
        <end position="674"/>
    </location>
</feature>
<evidence type="ECO:0000256" key="2">
    <source>
        <dbReference type="SAM" id="Phobius"/>
    </source>
</evidence>
<evidence type="ECO:0000313" key="4">
    <source>
        <dbReference type="Proteomes" id="UP001412239"/>
    </source>
</evidence>
<proteinExistence type="predicted"/>
<feature type="region of interest" description="Disordered" evidence="1">
    <location>
        <begin position="156"/>
        <end position="200"/>
    </location>
</feature>
<feature type="region of interest" description="Disordered" evidence="1">
    <location>
        <begin position="693"/>
        <end position="755"/>
    </location>
</feature>
<dbReference type="Proteomes" id="UP001412239">
    <property type="component" value="Unassembled WGS sequence"/>
</dbReference>
<organism evidence="3 4">
    <name type="scientific">Tuber aestivum</name>
    <name type="common">summer truffle</name>
    <dbReference type="NCBI Taxonomy" id="59557"/>
    <lineage>
        <taxon>Eukaryota</taxon>
        <taxon>Fungi</taxon>
        <taxon>Dikarya</taxon>
        <taxon>Ascomycota</taxon>
        <taxon>Pezizomycotina</taxon>
        <taxon>Pezizomycetes</taxon>
        <taxon>Pezizales</taxon>
        <taxon>Tuberaceae</taxon>
        <taxon>Tuber</taxon>
    </lineage>
</organism>
<dbReference type="EMBL" id="LN891007">
    <property type="protein sequence ID" value="CUS12003.1"/>
    <property type="molecule type" value="Genomic_DNA"/>
</dbReference>
<keyword evidence="4" id="KW-1185">Reference proteome</keyword>
<gene>
    <name evidence="3" type="ORF">GSTUAT00003917001</name>
</gene>
<protein>
    <submittedName>
        <fullName evidence="3">Uncharacterized protein</fullName>
    </submittedName>
</protein>
<feature type="region of interest" description="Disordered" evidence="1">
    <location>
        <begin position="365"/>
        <end position="396"/>
    </location>
</feature>
<feature type="compositionally biased region" description="Gly residues" evidence="1">
    <location>
        <begin position="170"/>
        <end position="188"/>
    </location>
</feature>
<keyword evidence="2" id="KW-0812">Transmembrane</keyword>
<feature type="region of interest" description="Disordered" evidence="1">
    <location>
        <begin position="559"/>
        <end position="628"/>
    </location>
</feature>
<name>A0A292PZT8_9PEZI</name>
<keyword evidence="2" id="KW-0472">Membrane</keyword>
<keyword evidence="2" id="KW-1133">Transmembrane helix</keyword>
<evidence type="ECO:0000313" key="3">
    <source>
        <dbReference type="EMBL" id="CUS12003.1"/>
    </source>
</evidence>